<dbReference type="InterPro" id="IPR044640">
    <property type="entry name" value="RU2A"/>
</dbReference>
<evidence type="ECO:0000313" key="8">
    <source>
        <dbReference type="Proteomes" id="UP000298138"/>
    </source>
</evidence>
<reference evidence="7 8" key="1">
    <citation type="submission" date="2019-04" db="EMBL/GenBank/DDBJ databases">
        <title>Comparative genomics and transcriptomics to analyze fruiting body development in filamentous ascomycetes.</title>
        <authorList>
            <consortium name="DOE Joint Genome Institute"/>
            <person name="Lutkenhaus R."/>
            <person name="Traeger S."/>
            <person name="Breuer J."/>
            <person name="Kuo A."/>
            <person name="Lipzen A."/>
            <person name="Pangilinan J."/>
            <person name="Dilworth D."/>
            <person name="Sandor L."/>
            <person name="Poggeler S."/>
            <person name="Barry K."/>
            <person name="Grigoriev I.V."/>
            <person name="Nowrousian M."/>
        </authorList>
    </citation>
    <scope>NUCLEOTIDE SEQUENCE [LARGE SCALE GENOMIC DNA]</scope>
    <source>
        <strain evidence="7 8">CBS 389.68</strain>
    </source>
</reference>
<keyword evidence="4" id="KW-0539">Nucleus</keyword>
<dbReference type="PROSITE" id="PS51450">
    <property type="entry name" value="LRR"/>
    <property type="match status" value="1"/>
</dbReference>
<comment type="similarity">
    <text evidence="5">Belongs to the U2 small nuclear ribonucleoprotein A family.</text>
</comment>
<dbReference type="InterPro" id="IPR032675">
    <property type="entry name" value="LRR_dom_sf"/>
</dbReference>
<evidence type="ECO:0000256" key="3">
    <source>
        <dbReference type="ARBA" id="ARBA00022737"/>
    </source>
</evidence>
<dbReference type="OrthoDB" id="433501at2759"/>
<name>A0A4S2N048_9PEZI</name>
<dbReference type="PANTHER" id="PTHR10552:SF6">
    <property type="entry name" value="U2 SMALL NUCLEAR RIBONUCLEOPROTEIN A"/>
    <property type="match status" value="1"/>
</dbReference>
<dbReference type="FunFam" id="3.80.10.10:FF:000026">
    <property type="entry name" value="U2 small nuclear ribonucleoprotein A"/>
    <property type="match status" value="1"/>
</dbReference>
<evidence type="ECO:0000256" key="2">
    <source>
        <dbReference type="ARBA" id="ARBA00022614"/>
    </source>
</evidence>
<comment type="subcellular location">
    <subcellularLocation>
        <location evidence="1">Nucleus</location>
    </subcellularLocation>
</comment>
<protein>
    <recommendedName>
        <fullName evidence="6">U2 small nuclear ribonucleoprotein A'</fullName>
    </recommendedName>
</protein>
<dbReference type="FunCoup" id="A0A4S2N048">
    <property type="interactions" value="1258"/>
</dbReference>
<evidence type="ECO:0000256" key="4">
    <source>
        <dbReference type="ARBA" id="ARBA00023242"/>
    </source>
</evidence>
<dbReference type="GO" id="GO:0030620">
    <property type="term" value="F:U2 snRNA binding"/>
    <property type="evidence" value="ECO:0007669"/>
    <property type="project" value="InterPro"/>
</dbReference>
<dbReference type="InterPro" id="IPR001611">
    <property type="entry name" value="Leu-rich_rpt"/>
</dbReference>
<evidence type="ECO:0000313" key="7">
    <source>
        <dbReference type="EMBL" id="TGZ82371.1"/>
    </source>
</evidence>
<dbReference type="GO" id="GO:0000398">
    <property type="term" value="P:mRNA splicing, via spliceosome"/>
    <property type="evidence" value="ECO:0007669"/>
    <property type="project" value="InterPro"/>
</dbReference>
<gene>
    <name evidence="7" type="ORF">EX30DRAFT_339662</name>
</gene>
<dbReference type="Pfam" id="PF14580">
    <property type="entry name" value="LRR_9"/>
    <property type="match status" value="1"/>
</dbReference>
<organism evidence="7 8">
    <name type="scientific">Ascodesmis nigricans</name>
    <dbReference type="NCBI Taxonomy" id="341454"/>
    <lineage>
        <taxon>Eukaryota</taxon>
        <taxon>Fungi</taxon>
        <taxon>Dikarya</taxon>
        <taxon>Ascomycota</taxon>
        <taxon>Pezizomycotina</taxon>
        <taxon>Pezizomycetes</taxon>
        <taxon>Pezizales</taxon>
        <taxon>Ascodesmidaceae</taxon>
        <taxon>Ascodesmis</taxon>
    </lineage>
</organism>
<keyword evidence="3" id="KW-0677">Repeat</keyword>
<evidence type="ECO:0000256" key="6">
    <source>
        <dbReference type="ARBA" id="ARBA00024238"/>
    </source>
</evidence>
<dbReference type="STRING" id="341454.A0A4S2N048"/>
<dbReference type="AlphaFoldDB" id="A0A4S2N048"/>
<proteinExistence type="inferred from homology"/>
<dbReference type="PANTHER" id="PTHR10552">
    <property type="entry name" value="U2 SMALL NUCLEAR RIBONUCLEOPROTEIN A"/>
    <property type="match status" value="1"/>
</dbReference>
<keyword evidence="2" id="KW-0433">Leucine-rich repeat</keyword>
<dbReference type="SUPFAM" id="SSF52058">
    <property type="entry name" value="L domain-like"/>
    <property type="match status" value="1"/>
</dbReference>
<dbReference type="Gene3D" id="3.80.10.10">
    <property type="entry name" value="Ribonuclease Inhibitor"/>
    <property type="match status" value="1"/>
</dbReference>
<keyword evidence="8" id="KW-1185">Reference proteome</keyword>
<dbReference type="GO" id="GO:0005686">
    <property type="term" value="C:U2 snRNP"/>
    <property type="evidence" value="ECO:0007669"/>
    <property type="project" value="TreeGrafter"/>
</dbReference>
<dbReference type="EMBL" id="ML220115">
    <property type="protein sequence ID" value="TGZ82371.1"/>
    <property type="molecule type" value="Genomic_DNA"/>
</dbReference>
<dbReference type="Proteomes" id="UP000298138">
    <property type="component" value="Unassembled WGS sequence"/>
</dbReference>
<evidence type="ECO:0000256" key="1">
    <source>
        <dbReference type="ARBA" id="ARBA00004123"/>
    </source>
</evidence>
<dbReference type="InParanoid" id="A0A4S2N048"/>
<evidence type="ECO:0000256" key="5">
    <source>
        <dbReference type="ARBA" id="ARBA00024196"/>
    </source>
</evidence>
<sequence length="237" mass="26525">MRMTAEMLVAAPSYLNPLNDRELDLRGHKIPAIENLGVAGPQDAIDFTDNDIQQLGNFPLSERLHTLLLARNRIAVIQPNLANSLPNLSCLILTANNLSELADLDPLGKFKRLTHLSLLDNPVTKKENYRLWVIWRCPSVRFFDYQKVKDAERNEAKKLFGTEEDPTPLAAKIMGIKSRTFDVSGPGAGQKDYAVRLTAEEKKSIEENIKAAKSLDEIARLEKKLRDGMGGGEPMEF</sequence>
<accession>A0A4S2N048</accession>